<dbReference type="PRINTS" id="PR00032">
    <property type="entry name" value="HTHARAC"/>
</dbReference>
<dbReference type="OrthoDB" id="2585681at2"/>
<feature type="domain" description="HTH araC/xylS-type" evidence="4">
    <location>
        <begin position="194"/>
        <end position="292"/>
    </location>
</feature>
<name>A0A2S7T0V3_9BACT</name>
<dbReference type="Pfam" id="PF12833">
    <property type="entry name" value="HTH_18"/>
    <property type="match status" value="1"/>
</dbReference>
<dbReference type="GO" id="GO:0003700">
    <property type="term" value="F:DNA-binding transcription factor activity"/>
    <property type="evidence" value="ECO:0007669"/>
    <property type="project" value="InterPro"/>
</dbReference>
<dbReference type="InterPro" id="IPR018060">
    <property type="entry name" value="HTH_AraC"/>
</dbReference>
<dbReference type="SUPFAM" id="SSF46689">
    <property type="entry name" value="Homeodomain-like"/>
    <property type="match status" value="1"/>
</dbReference>
<dbReference type="InterPro" id="IPR014710">
    <property type="entry name" value="RmlC-like_jellyroll"/>
</dbReference>
<dbReference type="PANTHER" id="PTHR43280:SF32">
    <property type="entry name" value="TRANSCRIPTIONAL REGULATORY PROTEIN"/>
    <property type="match status" value="1"/>
</dbReference>
<keyword evidence="1" id="KW-0805">Transcription regulation</keyword>
<dbReference type="PROSITE" id="PS01124">
    <property type="entry name" value="HTH_ARAC_FAMILY_2"/>
    <property type="match status" value="1"/>
</dbReference>
<organism evidence="5 6">
    <name type="scientific">Flavipsychrobacter stenotrophus</name>
    <dbReference type="NCBI Taxonomy" id="2077091"/>
    <lineage>
        <taxon>Bacteria</taxon>
        <taxon>Pseudomonadati</taxon>
        <taxon>Bacteroidota</taxon>
        <taxon>Chitinophagia</taxon>
        <taxon>Chitinophagales</taxon>
        <taxon>Chitinophagaceae</taxon>
        <taxon>Flavipsychrobacter</taxon>
    </lineage>
</organism>
<evidence type="ECO:0000256" key="2">
    <source>
        <dbReference type="ARBA" id="ARBA00023125"/>
    </source>
</evidence>
<dbReference type="Gene3D" id="1.10.10.60">
    <property type="entry name" value="Homeodomain-like"/>
    <property type="match status" value="1"/>
</dbReference>
<proteinExistence type="predicted"/>
<dbReference type="PANTHER" id="PTHR43280">
    <property type="entry name" value="ARAC-FAMILY TRANSCRIPTIONAL REGULATOR"/>
    <property type="match status" value="1"/>
</dbReference>
<evidence type="ECO:0000313" key="5">
    <source>
        <dbReference type="EMBL" id="PQJ12820.1"/>
    </source>
</evidence>
<dbReference type="InterPro" id="IPR037923">
    <property type="entry name" value="HTH-like"/>
</dbReference>
<evidence type="ECO:0000259" key="4">
    <source>
        <dbReference type="PROSITE" id="PS01124"/>
    </source>
</evidence>
<comment type="caution">
    <text evidence="5">The sequence shown here is derived from an EMBL/GenBank/DDBJ whole genome shotgun (WGS) entry which is preliminary data.</text>
</comment>
<evidence type="ECO:0000313" key="6">
    <source>
        <dbReference type="Proteomes" id="UP000239872"/>
    </source>
</evidence>
<keyword evidence="6" id="KW-1185">Reference proteome</keyword>
<dbReference type="GO" id="GO:0043565">
    <property type="term" value="F:sequence-specific DNA binding"/>
    <property type="evidence" value="ECO:0007669"/>
    <property type="project" value="InterPro"/>
</dbReference>
<protein>
    <submittedName>
        <fullName evidence="5">AraC family transcriptional regulator</fullName>
    </submittedName>
</protein>
<evidence type="ECO:0000256" key="3">
    <source>
        <dbReference type="ARBA" id="ARBA00023163"/>
    </source>
</evidence>
<dbReference type="EMBL" id="PPSL01000001">
    <property type="protein sequence ID" value="PQJ12820.1"/>
    <property type="molecule type" value="Genomic_DNA"/>
</dbReference>
<dbReference type="SMART" id="SM00342">
    <property type="entry name" value="HTH_ARAC"/>
    <property type="match status" value="1"/>
</dbReference>
<dbReference type="SUPFAM" id="SSF51215">
    <property type="entry name" value="Regulatory protein AraC"/>
    <property type="match status" value="1"/>
</dbReference>
<accession>A0A2S7T0V3</accession>
<dbReference type="InterPro" id="IPR009057">
    <property type="entry name" value="Homeodomain-like_sf"/>
</dbReference>
<keyword evidence="3" id="KW-0804">Transcription</keyword>
<dbReference type="InterPro" id="IPR003313">
    <property type="entry name" value="AraC-bd"/>
</dbReference>
<dbReference type="AlphaFoldDB" id="A0A2S7T0V3"/>
<dbReference type="Gene3D" id="2.60.120.10">
    <property type="entry name" value="Jelly Rolls"/>
    <property type="match status" value="1"/>
</dbReference>
<dbReference type="Pfam" id="PF02311">
    <property type="entry name" value="AraC_binding"/>
    <property type="match status" value="1"/>
</dbReference>
<reference evidence="5 6" key="1">
    <citation type="submission" date="2018-01" db="EMBL/GenBank/DDBJ databases">
        <title>A novel member of the phylum Bacteroidetes isolated from glacier ice.</title>
        <authorList>
            <person name="Liu Q."/>
            <person name="Xin Y.-H."/>
        </authorList>
    </citation>
    <scope>NUCLEOTIDE SEQUENCE [LARGE SCALE GENOMIC DNA]</scope>
    <source>
        <strain evidence="5 6">RB1R16</strain>
    </source>
</reference>
<sequence>MKQKVKNTIPVYDICSLHDADNNHKDVIAQPFAEYLKIHPNLHSSHRHTFYHLLLFIKGGGYHTIDFERFPVNVGQVYFMIPGQVHSWNFEGDIDGYVINFSEDIFRNFLLKQDYLEQFSFFGGIAKDSVINLPQQIATTVSGLFADIISDINVSDSYHADILCARLIEVFITVSRNSPINHKHVPIQNQLILFNFRKLLNTYFAEKRLPKEYAEMLYITPNHLNALCNDLLGIPAGELIRDRVLLEAKRLLVNVDVSISEIAYQLNFADNSYFSKFFKKYAGVTPEDFRKSFK</sequence>
<gene>
    <name evidence="5" type="ORF">CJD36_003490</name>
</gene>
<dbReference type="RefSeq" id="WP_105037704.1">
    <property type="nucleotide sequence ID" value="NZ_PPSL01000001.1"/>
</dbReference>
<evidence type="ECO:0000256" key="1">
    <source>
        <dbReference type="ARBA" id="ARBA00023015"/>
    </source>
</evidence>
<dbReference type="Proteomes" id="UP000239872">
    <property type="component" value="Unassembled WGS sequence"/>
</dbReference>
<keyword evidence="2" id="KW-0238">DNA-binding</keyword>
<dbReference type="InterPro" id="IPR020449">
    <property type="entry name" value="Tscrpt_reg_AraC-type_HTH"/>
</dbReference>